<evidence type="ECO:0000256" key="1">
    <source>
        <dbReference type="ARBA" id="ARBA00005005"/>
    </source>
</evidence>
<evidence type="ECO:0000313" key="7">
    <source>
        <dbReference type="Proteomes" id="UP000197783"/>
    </source>
</evidence>
<evidence type="ECO:0000256" key="3">
    <source>
        <dbReference type="ARBA" id="ARBA00022832"/>
    </source>
</evidence>
<evidence type="ECO:0000256" key="2">
    <source>
        <dbReference type="ARBA" id="ARBA00005254"/>
    </source>
</evidence>
<comment type="pathway">
    <text evidence="1">Lipid metabolism; fatty acid beta-oxidation.</text>
</comment>
<evidence type="ECO:0000313" key="6">
    <source>
        <dbReference type="EMBL" id="OWK29729.1"/>
    </source>
</evidence>
<sequence>MEERVTITVDAGIADVRLNRPDKMNALDPAMFAGLNAAIEKLSAMKDVRVAVLSGEGRAFCAGLDMGSMAAGGSGNDLGARSHGMANTAQNVAWGWRALPMPVIAAVHGVALGGGFQIMSGACVRIARPDVRLSIRETYWGLVPDMAGLALWRTIARDDVLRDLTYSAREFTAEQGERYGFITRLSDDPRAAAFELAREIAGRNPDAVKASKRLINLMADGDTATMLQAESDEQIKLMRSPNQIEAVRANMEKRAPVFAD</sequence>
<dbReference type="EMBL" id="NBBJ01000003">
    <property type="protein sequence ID" value="OWK29729.1"/>
    <property type="molecule type" value="Genomic_DNA"/>
</dbReference>
<organism evidence="6 7">
    <name type="scientific">Sphingomonas mucosissima</name>
    <dbReference type="NCBI Taxonomy" id="370959"/>
    <lineage>
        <taxon>Bacteria</taxon>
        <taxon>Pseudomonadati</taxon>
        <taxon>Pseudomonadota</taxon>
        <taxon>Alphaproteobacteria</taxon>
        <taxon>Sphingomonadales</taxon>
        <taxon>Sphingomonadaceae</taxon>
        <taxon>Sphingomonas</taxon>
    </lineage>
</organism>
<dbReference type="InterPro" id="IPR014748">
    <property type="entry name" value="Enoyl-CoA_hydra_C"/>
</dbReference>
<name>A0A245ZJ10_9SPHN</name>
<evidence type="ECO:0000256" key="5">
    <source>
        <dbReference type="ARBA" id="ARBA00023235"/>
    </source>
</evidence>
<gene>
    <name evidence="6" type="primary">echA6_2</name>
    <name evidence="6" type="ORF">SPMU_21490</name>
</gene>
<keyword evidence="4" id="KW-0443">Lipid metabolism</keyword>
<dbReference type="OrthoDB" id="9802898at2"/>
<keyword evidence="3" id="KW-0276">Fatty acid metabolism</keyword>
<dbReference type="InterPro" id="IPR001753">
    <property type="entry name" value="Enoyl-CoA_hydra/iso"/>
</dbReference>
<protein>
    <submittedName>
        <fullName evidence="6">Putative enoyl-CoA hydratase echA6</fullName>
        <ecNumber evidence="6">4.2.1.17</ecNumber>
    </submittedName>
</protein>
<dbReference type="RefSeq" id="WP_088333851.1">
    <property type="nucleotide sequence ID" value="NZ_NBBJ01000003.1"/>
</dbReference>
<dbReference type="GO" id="GO:0006635">
    <property type="term" value="P:fatty acid beta-oxidation"/>
    <property type="evidence" value="ECO:0007669"/>
    <property type="project" value="UniProtKB-UniPathway"/>
</dbReference>
<accession>A0A245ZJ10</accession>
<dbReference type="UniPathway" id="UPA00659"/>
<keyword evidence="7" id="KW-1185">Reference proteome</keyword>
<dbReference type="PANTHER" id="PTHR43149:SF1">
    <property type="entry name" value="DELTA(3,5)-DELTA(2,4)-DIENOYL-COA ISOMERASE, MITOCHONDRIAL"/>
    <property type="match status" value="1"/>
</dbReference>
<dbReference type="Gene3D" id="1.10.12.10">
    <property type="entry name" value="Lyase 2-enoyl-coa Hydratase, Chain A, domain 2"/>
    <property type="match status" value="1"/>
</dbReference>
<dbReference type="GO" id="GO:0016853">
    <property type="term" value="F:isomerase activity"/>
    <property type="evidence" value="ECO:0007669"/>
    <property type="project" value="UniProtKB-KW"/>
</dbReference>
<keyword evidence="6" id="KW-0456">Lyase</keyword>
<dbReference type="EC" id="4.2.1.17" evidence="6"/>
<comment type="caution">
    <text evidence="6">The sequence shown here is derived from an EMBL/GenBank/DDBJ whole genome shotgun (WGS) entry which is preliminary data.</text>
</comment>
<dbReference type="SUPFAM" id="SSF52096">
    <property type="entry name" value="ClpP/crotonase"/>
    <property type="match status" value="1"/>
</dbReference>
<evidence type="ECO:0000256" key="4">
    <source>
        <dbReference type="ARBA" id="ARBA00023098"/>
    </source>
</evidence>
<comment type="similarity">
    <text evidence="2">Belongs to the enoyl-CoA hydratase/isomerase family.</text>
</comment>
<dbReference type="Proteomes" id="UP000197783">
    <property type="component" value="Unassembled WGS sequence"/>
</dbReference>
<dbReference type="AlphaFoldDB" id="A0A245ZJ10"/>
<dbReference type="Gene3D" id="3.90.226.10">
    <property type="entry name" value="2-enoyl-CoA Hydratase, Chain A, domain 1"/>
    <property type="match status" value="1"/>
</dbReference>
<dbReference type="Pfam" id="PF00378">
    <property type="entry name" value="ECH_1"/>
    <property type="match status" value="1"/>
</dbReference>
<dbReference type="InterPro" id="IPR045002">
    <property type="entry name" value="Ech1-like"/>
</dbReference>
<reference evidence="6 7" key="1">
    <citation type="submission" date="2017-03" db="EMBL/GenBank/DDBJ databases">
        <title>Genome sequence of Sphingomonas mucosissima DSM 17494.</title>
        <authorList>
            <person name="Poehlein A."/>
            <person name="Wuebbeler J.H."/>
            <person name="Steinbuechel A."/>
            <person name="Daniel R."/>
        </authorList>
    </citation>
    <scope>NUCLEOTIDE SEQUENCE [LARGE SCALE GENOMIC DNA]</scope>
    <source>
        <strain evidence="6 7">DSM 17494</strain>
    </source>
</reference>
<dbReference type="CDD" id="cd06558">
    <property type="entry name" value="crotonase-like"/>
    <property type="match status" value="1"/>
</dbReference>
<proteinExistence type="inferred from homology"/>
<dbReference type="NCBIfam" id="NF005699">
    <property type="entry name" value="PRK07509.1"/>
    <property type="match status" value="1"/>
</dbReference>
<dbReference type="PANTHER" id="PTHR43149">
    <property type="entry name" value="ENOYL-COA HYDRATASE"/>
    <property type="match status" value="1"/>
</dbReference>
<dbReference type="InterPro" id="IPR029045">
    <property type="entry name" value="ClpP/crotonase-like_dom_sf"/>
</dbReference>
<dbReference type="GO" id="GO:0004300">
    <property type="term" value="F:enoyl-CoA hydratase activity"/>
    <property type="evidence" value="ECO:0007669"/>
    <property type="project" value="UniProtKB-EC"/>
</dbReference>
<keyword evidence="5" id="KW-0413">Isomerase</keyword>